<keyword evidence="2" id="KW-1185">Reference proteome</keyword>
<name>A0A1M5MSP4_9GAMM</name>
<reference evidence="1 2" key="1">
    <citation type="submission" date="2016-11" db="EMBL/GenBank/DDBJ databases">
        <authorList>
            <person name="Jaros S."/>
            <person name="Januszkiewicz K."/>
            <person name="Wedrychowicz H."/>
        </authorList>
    </citation>
    <scope>NUCLEOTIDE SEQUENCE [LARGE SCALE GENOMIC DNA]</scope>
    <source>
        <strain evidence="1 2">CGMCC 1.7049</strain>
    </source>
</reference>
<evidence type="ECO:0000313" key="1">
    <source>
        <dbReference type="EMBL" id="SHG79939.1"/>
    </source>
</evidence>
<dbReference type="AlphaFoldDB" id="A0A1M5MSP4"/>
<dbReference type="STRING" id="490188.SAMN04488068_1420"/>
<organism evidence="1 2">
    <name type="scientific">Hydrocarboniphaga daqingensis</name>
    <dbReference type="NCBI Taxonomy" id="490188"/>
    <lineage>
        <taxon>Bacteria</taxon>
        <taxon>Pseudomonadati</taxon>
        <taxon>Pseudomonadota</taxon>
        <taxon>Gammaproteobacteria</taxon>
        <taxon>Nevskiales</taxon>
        <taxon>Nevskiaceae</taxon>
        <taxon>Hydrocarboniphaga</taxon>
    </lineage>
</organism>
<dbReference type="Proteomes" id="UP000199758">
    <property type="component" value="Unassembled WGS sequence"/>
</dbReference>
<accession>A0A1M5MSP4</accession>
<dbReference type="EMBL" id="FQWZ01000003">
    <property type="protein sequence ID" value="SHG79939.1"/>
    <property type="molecule type" value="Genomic_DNA"/>
</dbReference>
<gene>
    <name evidence="1" type="ORF">SAMN04488068_1420</name>
</gene>
<sequence>MQAQASFWRVSLRLQWALCGQRTYSAVCPPPIETTPVKTFITAGLLVLAAQLAACTTIADLTETRDGARFRVGDRASARVGDVMLDRYRYATEPTAKPRSEIAAAPGRYALRAGYPLVARRVDGEAAYCTPPQASSVACFYDRDGDRAFDHDWVSNWGVASSVRPLPVPEPYDKVDSRMARGFKSELIYLGLNGQVIQLRYQDYTDDLSAPSYTQPLQVRLDTAPAVTEIRYRDALLRVLEADATQIRYQIISGFSE</sequence>
<protein>
    <submittedName>
        <fullName evidence="1">Uncharacterized protein</fullName>
    </submittedName>
</protein>
<evidence type="ECO:0000313" key="2">
    <source>
        <dbReference type="Proteomes" id="UP000199758"/>
    </source>
</evidence>
<proteinExistence type="predicted"/>